<evidence type="ECO:0000256" key="2">
    <source>
        <dbReference type="ARBA" id="ARBA00022801"/>
    </source>
</evidence>
<dbReference type="Gene3D" id="3.40.50.12650">
    <property type="match status" value="2"/>
</dbReference>
<name>A0AAN7BDZ7_9PEZI</name>
<dbReference type="GO" id="GO:0006303">
    <property type="term" value="P:double-strand break repair via nonhomologous end joining"/>
    <property type="evidence" value="ECO:0007669"/>
    <property type="project" value="TreeGrafter"/>
</dbReference>
<evidence type="ECO:0000256" key="1">
    <source>
        <dbReference type="ARBA" id="ARBA00022722"/>
    </source>
</evidence>
<dbReference type="SUPFAM" id="SSF56281">
    <property type="entry name" value="Metallo-hydrolase/oxidoreductase"/>
    <property type="match status" value="1"/>
</dbReference>
<organism evidence="5 6">
    <name type="scientific">Rhypophila decipiens</name>
    <dbReference type="NCBI Taxonomy" id="261697"/>
    <lineage>
        <taxon>Eukaryota</taxon>
        <taxon>Fungi</taxon>
        <taxon>Dikarya</taxon>
        <taxon>Ascomycota</taxon>
        <taxon>Pezizomycotina</taxon>
        <taxon>Sordariomycetes</taxon>
        <taxon>Sordariomycetidae</taxon>
        <taxon>Sordariales</taxon>
        <taxon>Naviculisporaceae</taxon>
        <taxon>Rhypophila</taxon>
    </lineage>
</organism>
<gene>
    <name evidence="5" type="ORF">QBC37DRAFT_72931</name>
</gene>
<dbReference type="InterPro" id="IPR036866">
    <property type="entry name" value="RibonucZ/Hydroxyglut_hydro"/>
</dbReference>
<feature type="region of interest" description="Disordered" evidence="4">
    <location>
        <begin position="547"/>
        <end position="569"/>
    </location>
</feature>
<accession>A0AAN7BDZ7</accession>
<comment type="caution">
    <text evidence="5">The sequence shown here is derived from an EMBL/GenBank/DDBJ whole genome shotgun (WGS) entry which is preliminary data.</text>
</comment>
<keyword evidence="2" id="KW-0378">Hydrolase</keyword>
<dbReference type="PANTHER" id="PTHR23240:SF8">
    <property type="entry name" value="PROTEIN ARTEMIS"/>
    <property type="match status" value="1"/>
</dbReference>
<keyword evidence="1" id="KW-0540">Nuclease</keyword>
<dbReference type="GO" id="GO:0000723">
    <property type="term" value="P:telomere maintenance"/>
    <property type="evidence" value="ECO:0007669"/>
    <property type="project" value="TreeGrafter"/>
</dbReference>
<dbReference type="AlphaFoldDB" id="A0AAN7BDZ7"/>
<dbReference type="GO" id="GO:0036297">
    <property type="term" value="P:interstrand cross-link repair"/>
    <property type="evidence" value="ECO:0007669"/>
    <property type="project" value="TreeGrafter"/>
</dbReference>
<keyword evidence="3" id="KW-0269">Exonuclease</keyword>
<dbReference type="GO" id="GO:0035312">
    <property type="term" value="F:5'-3' DNA exonuclease activity"/>
    <property type="evidence" value="ECO:0007669"/>
    <property type="project" value="TreeGrafter"/>
</dbReference>
<sequence>MSTFDGLVAEFPDIRVDFFRKHPDLRPPLACFLSHVHSDHLAGLESLRSPFVYCSAATREILLRLERYPCRINYAKGILEARVQTYKHLSKLMKPIPLETPTVLELEPGNHIQVALFDANHCPGAVMFLIEGQGKAVLYTGDIRSEPWFVNALARSPCLIEYTSGLKTLDTIYLDTSFTESVSFQTKAEGLRELVRKVVRYPSDTIFHFQAWTYGYEDVWVTLAKALKSKVHVDKYKMSIYNSLLTPVKAPPKQPTRNPAKEVDREFHLSPEAPPLVGFPFANSRHDGCLTLDHHVRLHSCEKGNYCETVKNSQVVWIQPIVARLPDGQAMAEMGVGGGADDFQRDAELDYLSPEDIQSLLEILCDSDDLSDELKEAIRCQMIESVASGRKMTLDLDMSKFGDNNEVALQQALQAIANKAQFDIRKVSAEPGLPNTITFPYSRHSSYPELCDLVNIFKPRDVWPCTVHRSEWLREGKTIEGMFGQYCPGGELLRHDKLMEEYAKMHPPENVDEDTQMTNVSFGTSISNDIASSCQVLGQQIVTDMRETVPESRGISPRASQEVDEAGTIQPPFDGDEITEDPAIAYVQGSQESQLSEYALDIRLHAFRAMLDNTRNNAGHEIGLLSTRDHHTELDMDLGEHGPQS</sequence>
<evidence type="ECO:0000313" key="6">
    <source>
        <dbReference type="Proteomes" id="UP001301769"/>
    </source>
</evidence>
<dbReference type="GO" id="GO:0003684">
    <property type="term" value="F:damaged DNA binding"/>
    <property type="evidence" value="ECO:0007669"/>
    <property type="project" value="TreeGrafter"/>
</dbReference>
<dbReference type="Pfam" id="PF23023">
    <property type="entry name" value="Anti-Pycsar_Apyc1"/>
    <property type="match status" value="1"/>
</dbReference>
<proteinExistence type="predicted"/>
<dbReference type="PANTHER" id="PTHR23240">
    <property type="entry name" value="DNA CROSS-LINK REPAIR PROTEIN PSO2/SNM1-RELATED"/>
    <property type="match status" value="1"/>
</dbReference>
<dbReference type="Proteomes" id="UP001301769">
    <property type="component" value="Unassembled WGS sequence"/>
</dbReference>
<protein>
    <submittedName>
        <fullName evidence="5">Beta-lactamase-like protein</fullName>
    </submittedName>
</protein>
<keyword evidence="6" id="KW-1185">Reference proteome</keyword>
<evidence type="ECO:0000313" key="5">
    <source>
        <dbReference type="EMBL" id="KAK4219877.1"/>
    </source>
</evidence>
<reference evidence="5" key="1">
    <citation type="journal article" date="2023" name="Mol. Phylogenet. Evol.">
        <title>Genome-scale phylogeny and comparative genomics of the fungal order Sordariales.</title>
        <authorList>
            <person name="Hensen N."/>
            <person name="Bonometti L."/>
            <person name="Westerberg I."/>
            <person name="Brannstrom I.O."/>
            <person name="Guillou S."/>
            <person name="Cros-Aarteil S."/>
            <person name="Calhoun S."/>
            <person name="Haridas S."/>
            <person name="Kuo A."/>
            <person name="Mondo S."/>
            <person name="Pangilinan J."/>
            <person name="Riley R."/>
            <person name="LaButti K."/>
            <person name="Andreopoulos B."/>
            <person name="Lipzen A."/>
            <person name="Chen C."/>
            <person name="Yan M."/>
            <person name="Daum C."/>
            <person name="Ng V."/>
            <person name="Clum A."/>
            <person name="Steindorff A."/>
            <person name="Ohm R.A."/>
            <person name="Martin F."/>
            <person name="Silar P."/>
            <person name="Natvig D.O."/>
            <person name="Lalanne C."/>
            <person name="Gautier V."/>
            <person name="Ament-Velasquez S.L."/>
            <person name="Kruys A."/>
            <person name="Hutchinson M.I."/>
            <person name="Powell A.J."/>
            <person name="Barry K."/>
            <person name="Miller A.N."/>
            <person name="Grigoriev I.V."/>
            <person name="Debuchy R."/>
            <person name="Gladieux P."/>
            <person name="Hiltunen Thoren M."/>
            <person name="Johannesson H."/>
        </authorList>
    </citation>
    <scope>NUCLEOTIDE SEQUENCE</scope>
    <source>
        <strain evidence="5">PSN293</strain>
    </source>
</reference>
<evidence type="ECO:0000256" key="4">
    <source>
        <dbReference type="SAM" id="MobiDB-lite"/>
    </source>
</evidence>
<reference evidence="5" key="2">
    <citation type="submission" date="2023-05" db="EMBL/GenBank/DDBJ databases">
        <authorList>
            <consortium name="Lawrence Berkeley National Laboratory"/>
            <person name="Steindorff A."/>
            <person name="Hensen N."/>
            <person name="Bonometti L."/>
            <person name="Westerberg I."/>
            <person name="Brannstrom I.O."/>
            <person name="Guillou S."/>
            <person name="Cros-Aarteil S."/>
            <person name="Calhoun S."/>
            <person name="Haridas S."/>
            <person name="Kuo A."/>
            <person name="Mondo S."/>
            <person name="Pangilinan J."/>
            <person name="Riley R."/>
            <person name="Labutti K."/>
            <person name="Andreopoulos B."/>
            <person name="Lipzen A."/>
            <person name="Chen C."/>
            <person name="Yanf M."/>
            <person name="Daum C."/>
            <person name="Ng V."/>
            <person name="Clum A."/>
            <person name="Ohm R."/>
            <person name="Martin F."/>
            <person name="Silar P."/>
            <person name="Natvig D."/>
            <person name="Lalanne C."/>
            <person name="Gautier V."/>
            <person name="Ament-Velasquez S.L."/>
            <person name="Kruys A."/>
            <person name="Hutchinson M.I."/>
            <person name="Powell A.J."/>
            <person name="Barry K."/>
            <person name="Miller A.N."/>
            <person name="Grigoriev I.V."/>
            <person name="Debuchy R."/>
            <person name="Gladieux P."/>
            <person name="Thoren M.H."/>
            <person name="Johannesson H."/>
        </authorList>
    </citation>
    <scope>NUCLEOTIDE SEQUENCE</scope>
    <source>
        <strain evidence="5">PSN293</strain>
    </source>
</reference>
<dbReference type="Gene3D" id="3.60.15.10">
    <property type="entry name" value="Ribonuclease Z/Hydroxyacylglutathione hydrolase-like"/>
    <property type="match status" value="2"/>
</dbReference>
<dbReference type="EMBL" id="MU858046">
    <property type="protein sequence ID" value="KAK4219877.1"/>
    <property type="molecule type" value="Genomic_DNA"/>
</dbReference>
<evidence type="ECO:0000256" key="3">
    <source>
        <dbReference type="ARBA" id="ARBA00022839"/>
    </source>
</evidence>